<dbReference type="Gene3D" id="1.10.1220.10">
    <property type="entry name" value="Met repressor-like"/>
    <property type="match status" value="1"/>
</dbReference>
<gene>
    <name evidence="1" type="ORF">OA50_05655</name>
</gene>
<dbReference type="EMBL" id="JSUQ01000041">
    <property type="protein sequence ID" value="KHQ49789.1"/>
    <property type="molecule type" value="Genomic_DNA"/>
</dbReference>
<dbReference type="OrthoDB" id="7867258at2"/>
<proteinExistence type="predicted"/>
<dbReference type="AlphaFoldDB" id="A0A0B3SGQ8"/>
<keyword evidence="2" id="KW-1185">Reference proteome</keyword>
<dbReference type="SUPFAM" id="SSF47598">
    <property type="entry name" value="Ribbon-helix-helix"/>
    <property type="match status" value="1"/>
</dbReference>
<evidence type="ECO:0000313" key="1">
    <source>
        <dbReference type="EMBL" id="KHQ49789.1"/>
    </source>
</evidence>
<comment type="caution">
    <text evidence="1">The sequence shown here is derived from an EMBL/GenBank/DDBJ whole genome shotgun (WGS) entry which is preliminary data.</text>
</comment>
<dbReference type="GO" id="GO:0006355">
    <property type="term" value="P:regulation of DNA-templated transcription"/>
    <property type="evidence" value="ECO:0007669"/>
    <property type="project" value="InterPro"/>
</dbReference>
<evidence type="ECO:0000313" key="2">
    <source>
        <dbReference type="Proteomes" id="UP000030960"/>
    </source>
</evidence>
<accession>A0A0B3SGQ8</accession>
<organism evidence="1 2">
    <name type="scientific">Mameliella alba</name>
    <dbReference type="NCBI Taxonomy" id="561184"/>
    <lineage>
        <taxon>Bacteria</taxon>
        <taxon>Pseudomonadati</taxon>
        <taxon>Pseudomonadota</taxon>
        <taxon>Alphaproteobacteria</taxon>
        <taxon>Rhodobacterales</taxon>
        <taxon>Roseobacteraceae</taxon>
        <taxon>Mameliella</taxon>
    </lineage>
</organism>
<reference evidence="1 2" key="1">
    <citation type="submission" date="2014-10" db="EMBL/GenBank/DDBJ databases">
        <title>Genome sequence of Ponticoccus sp. strain UMTAT08 isolated from clonal culture of toxic dinoflagellate Alexandrium tamiyavanichii.</title>
        <authorList>
            <person name="Gan H.Y."/>
            <person name="Muhd D.-D."/>
            <person name="Mohd Noor M.E."/>
            <person name="Yeong Y.S."/>
            <person name="Usup G."/>
        </authorList>
    </citation>
    <scope>NUCLEOTIDE SEQUENCE [LARGE SCALE GENOMIC DNA]</scope>
    <source>
        <strain evidence="1 2">UMTAT08</strain>
    </source>
</reference>
<sequence length="70" mass="8235">MMALSAKRPSRGDEARKRILHDVTETVEKKKRLNAEIEEALYRRIKMKAVEEGRSISDITRDLWSEYLSK</sequence>
<dbReference type="Pfam" id="PF09274">
    <property type="entry name" value="ParG"/>
    <property type="match status" value="1"/>
</dbReference>
<protein>
    <submittedName>
        <fullName evidence="1">Uncharacterized protein</fullName>
    </submittedName>
</protein>
<dbReference type="InterPro" id="IPR013321">
    <property type="entry name" value="Arc_rbn_hlx_hlx"/>
</dbReference>
<dbReference type="InterPro" id="IPR015354">
    <property type="entry name" value="DNA_partition_ParG"/>
</dbReference>
<dbReference type="InterPro" id="IPR010985">
    <property type="entry name" value="Ribbon_hlx_hlx"/>
</dbReference>
<name>A0A0B3SGQ8_9RHOB</name>
<dbReference type="RefSeq" id="WP_043147106.1">
    <property type="nucleotide sequence ID" value="NZ_JSUQ01000041.1"/>
</dbReference>
<dbReference type="Proteomes" id="UP000030960">
    <property type="component" value="Unassembled WGS sequence"/>
</dbReference>